<dbReference type="Proteomes" id="UP000030748">
    <property type="component" value="Unassembled WGS sequence"/>
</dbReference>
<comment type="function">
    <text evidence="1">Confers resistance to late blight (Phytophthora infestans) races carrying the avirulence gene Avr1. Resistance proteins guard the plant against pathogens that contain an appropriate avirulence protein via an indirect interaction with this avirulence protein. That triggers a defense system including the hypersensitive response, which restricts the pathogen growth.</text>
</comment>
<dbReference type="Gene3D" id="1.10.8.430">
    <property type="entry name" value="Helical domain of apoptotic protease-activating factors"/>
    <property type="match status" value="1"/>
</dbReference>
<dbReference type="AlphaFoldDB" id="A0A022PU40"/>
<dbReference type="Pfam" id="PF00931">
    <property type="entry name" value="NB-ARC"/>
    <property type="match status" value="1"/>
</dbReference>
<evidence type="ECO:0000313" key="13">
    <source>
        <dbReference type="EMBL" id="EYU17765.1"/>
    </source>
</evidence>
<dbReference type="EMBL" id="KI632363">
    <property type="protein sequence ID" value="EYU17765.1"/>
    <property type="molecule type" value="Genomic_DNA"/>
</dbReference>
<evidence type="ECO:0000256" key="3">
    <source>
        <dbReference type="ARBA" id="ARBA00008894"/>
    </source>
</evidence>
<feature type="domain" description="NB-ARC" evidence="11">
    <location>
        <begin position="113"/>
        <end position="277"/>
    </location>
</feature>
<protein>
    <submittedName>
        <fullName evidence="13">Uncharacterized protein</fullName>
    </submittedName>
</protein>
<evidence type="ECO:0000256" key="5">
    <source>
        <dbReference type="ARBA" id="ARBA00022614"/>
    </source>
</evidence>
<reference evidence="13 14" key="1">
    <citation type="journal article" date="2013" name="Proc. Natl. Acad. Sci. U.S.A.">
        <title>Fine-scale variation in meiotic recombination in Mimulus inferred from population shotgun sequencing.</title>
        <authorList>
            <person name="Hellsten U."/>
            <person name="Wright K.M."/>
            <person name="Jenkins J."/>
            <person name="Shu S."/>
            <person name="Yuan Y."/>
            <person name="Wessler S.R."/>
            <person name="Schmutz J."/>
            <person name="Willis J.H."/>
            <person name="Rokhsar D.S."/>
        </authorList>
    </citation>
    <scope>NUCLEOTIDE SEQUENCE [LARGE SCALE GENOMIC DNA]</scope>
    <source>
        <strain evidence="14">cv. DUN x IM62</strain>
    </source>
</reference>
<keyword evidence="9" id="KW-0611">Plant defense</keyword>
<evidence type="ECO:0000313" key="14">
    <source>
        <dbReference type="Proteomes" id="UP000030748"/>
    </source>
</evidence>
<evidence type="ECO:0000259" key="12">
    <source>
        <dbReference type="Pfam" id="PF23559"/>
    </source>
</evidence>
<dbReference type="GO" id="GO:0005524">
    <property type="term" value="F:ATP binding"/>
    <property type="evidence" value="ECO:0007669"/>
    <property type="project" value="UniProtKB-KW"/>
</dbReference>
<dbReference type="PRINTS" id="PR00364">
    <property type="entry name" value="DISEASERSIST"/>
</dbReference>
<dbReference type="InterPro" id="IPR042197">
    <property type="entry name" value="Apaf_helical"/>
</dbReference>
<dbReference type="Gene3D" id="3.40.50.300">
    <property type="entry name" value="P-loop containing nucleotide triphosphate hydrolases"/>
    <property type="match status" value="1"/>
</dbReference>
<dbReference type="GO" id="GO:0043531">
    <property type="term" value="F:ADP binding"/>
    <property type="evidence" value="ECO:0007669"/>
    <property type="project" value="InterPro"/>
</dbReference>
<dbReference type="GO" id="GO:0005737">
    <property type="term" value="C:cytoplasm"/>
    <property type="evidence" value="ECO:0007669"/>
    <property type="project" value="UniProtKB-SubCell"/>
</dbReference>
<dbReference type="eggNOG" id="KOG4658">
    <property type="taxonomic scope" value="Eukaryota"/>
</dbReference>
<evidence type="ECO:0000256" key="6">
    <source>
        <dbReference type="ARBA" id="ARBA00022667"/>
    </source>
</evidence>
<evidence type="ECO:0000259" key="11">
    <source>
        <dbReference type="Pfam" id="PF00931"/>
    </source>
</evidence>
<gene>
    <name evidence="13" type="ORF">MIMGU_mgv1a022339mg</name>
</gene>
<evidence type="ECO:0000256" key="10">
    <source>
        <dbReference type="ARBA" id="ARBA00022840"/>
    </source>
</evidence>
<dbReference type="InterPro" id="IPR036388">
    <property type="entry name" value="WH-like_DNA-bd_sf"/>
</dbReference>
<comment type="similarity">
    <text evidence="3">Belongs to the disease resistance NB-LRR family.</text>
</comment>
<evidence type="ECO:0000256" key="7">
    <source>
        <dbReference type="ARBA" id="ARBA00022737"/>
    </source>
</evidence>
<dbReference type="Pfam" id="PF23559">
    <property type="entry name" value="WHD_DRP"/>
    <property type="match status" value="1"/>
</dbReference>
<organism evidence="13 14">
    <name type="scientific">Erythranthe guttata</name>
    <name type="common">Yellow monkey flower</name>
    <name type="synonym">Mimulus guttatus</name>
    <dbReference type="NCBI Taxonomy" id="4155"/>
    <lineage>
        <taxon>Eukaryota</taxon>
        <taxon>Viridiplantae</taxon>
        <taxon>Streptophyta</taxon>
        <taxon>Embryophyta</taxon>
        <taxon>Tracheophyta</taxon>
        <taxon>Spermatophyta</taxon>
        <taxon>Magnoliopsida</taxon>
        <taxon>eudicotyledons</taxon>
        <taxon>Gunneridae</taxon>
        <taxon>Pentapetalae</taxon>
        <taxon>asterids</taxon>
        <taxon>lamiids</taxon>
        <taxon>Lamiales</taxon>
        <taxon>Phrymaceae</taxon>
        <taxon>Erythranthe</taxon>
    </lineage>
</organism>
<evidence type="ECO:0000256" key="9">
    <source>
        <dbReference type="ARBA" id="ARBA00022821"/>
    </source>
</evidence>
<name>A0A022PU40_ERYGU</name>
<evidence type="ECO:0000256" key="8">
    <source>
        <dbReference type="ARBA" id="ARBA00022741"/>
    </source>
</evidence>
<dbReference type="InterPro" id="IPR044974">
    <property type="entry name" value="Disease_R_plants"/>
</dbReference>
<feature type="domain" description="Disease resistance protein winged helix" evidence="12">
    <location>
        <begin position="364"/>
        <end position="436"/>
    </location>
</feature>
<dbReference type="Gene3D" id="1.20.5.4130">
    <property type="match status" value="1"/>
</dbReference>
<dbReference type="InterPro" id="IPR058922">
    <property type="entry name" value="WHD_DRP"/>
</dbReference>
<sequence>MRSLPSSNRAVDSETQIKDAVHRFEDLINRHISDWFQSGSKISKDDQSFKLVLSQQLQIVKQEISSFTKTLKAEEHYSTEEDKQQQQQHHHQKQSYYFAWQIHRREKMVGLDSELKELQDWLFSGDPKRDVMSVVGMAGIGKTTFVEQVYYNSRLVENHFKHRLFLPIGPHYQLKDTLLLALDQLGVHENLNKNPLSNYVYKSLLGTKYLVVLDDVWNTRVWDQLRHVFPDNRNGSRIILTTQLLSLTRPIGGKTIQIPLLDEDQSWKLLREIVFTRGESCSKELEKIGRKIAKKCEGLPLAIIEVGKLLSKIDKMVEKWKTVAENEDPLTITIDDDTPLSKALLLSYDMLPQYLKVCFLYMGVFPKSYEIPRSKLIDLWASEGFLDPQNKGKKRSLEETGDECLNELISRSVVLNTKLSSVDTKRTKTCRLHFTFRNICVSEAQSKKFFPIIKKYNESSFPEDVIKKQRRLCFQNNVVLGIEQVRTWMEESLPGARSLLCFGPKQQYPVDLYLGFKLLKVLDALAIRFYEFPHRVLNLDGDELPSSISCLWKLEVLIVHRHHNIKSSNLPPVYLPIEIWKLHELKHIDCVGFDLPEPSPADDSLILEKLLTLSGVSAHSCTQGVLARTPRLAKLGIRVEASQEDEAFEALSFFGGDYFASRAEFESFKCHVVDPSPRCRAVCSMVNFPKNIKKITLSGCGFPWENVKAIADLPNLLVLKLRWSAFCGAKWETTTCGEEIGFPKLKLLLMEDLDIQKWEAGNEHFPMLERLIIRHCYKLEKIPPEIGDIPLLEMIQVDDCNPAVVTSARGIQDKKASWGNDKFRIQIHSSWDNEKPTRE</sequence>
<dbReference type="GO" id="GO:0009626">
    <property type="term" value="P:plant-type hypersensitive response"/>
    <property type="evidence" value="ECO:0007669"/>
    <property type="project" value="UniProtKB-KW"/>
</dbReference>
<comment type="subcellular location">
    <subcellularLocation>
        <location evidence="2">Cytoplasm</location>
    </subcellularLocation>
</comment>
<keyword evidence="7" id="KW-0677">Repeat</keyword>
<keyword evidence="4" id="KW-0963">Cytoplasm</keyword>
<keyword evidence="14" id="KW-1185">Reference proteome</keyword>
<dbReference type="Gene3D" id="1.10.10.10">
    <property type="entry name" value="Winged helix-like DNA-binding domain superfamily/Winged helix DNA-binding domain"/>
    <property type="match status" value="1"/>
</dbReference>
<evidence type="ECO:0000256" key="2">
    <source>
        <dbReference type="ARBA" id="ARBA00004496"/>
    </source>
</evidence>
<dbReference type="InterPro" id="IPR002182">
    <property type="entry name" value="NB-ARC"/>
</dbReference>
<dbReference type="Gene3D" id="3.80.10.10">
    <property type="entry name" value="Ribonuclease Inhibitor"/>
    <property type="match status" value="1"/>
</dbReference>
<dbReference type="SUPFAM" id="SSF52540">
    <property type="entry name" value="P-loop containing nucleoside triphosphate hydrolases"/>
    <property type="match status" value="1"/>
</dbReference>
<keyword evidence="6" id="KW-0381">Hypersensitive response</keyword>
<keyword evidence="10" id="KW-0067">ATP-binding</keyword>
<dbReference type="InterPro" id="IPR032675">
    <property type="entry name" value="LRR_dom_sf"/>
</dbReference>
<proteinExistence type="inferred from homology"/>
<keyword evidence="5" id="KW-0433">Leucine-rich repeat</keyword>
<dbReference type="PANTHER" id="PTHR23155">
    <property type="entry name" value="DISEASE RESISTANCE PROTEIN RP"/>
    <property type="match status" value="1"/>
</dbReference>
<keyword evidence="8" id="KW-0547">Nucleotide-binding</keyword>
<dbReference type="FunFam" id="1.10.10.10:FF:000322">
    <property type="entry name" value="Probable disease resistance protein At1g63360"/>
    <property type="match status" value="1"/>
</dbReference>
<evidence type="ECO:0000256" key="1">
    <source>
        <dbReference type="ARBA" id="ARBA00002074"/>
    </source>
</evidence>
<accession>A0A022PU40</accession>
<dbReference type="InterPro" id="IPR027417">
    <property type="entry name" value="P-loop_NTPase"/>
</dbReference>
<dbReference type="PANTHER" id="PTHR23155:SF1152">
    <property type="entry name" value="AAA+ ATPASE DOMAIN-CONTAINING PROTEIN"/>
    <property type="match status" value="1"/>
</dbReference>
<dbReference type="SUPFAM" id="SSF52058">
    <property type="entry name" value="L domain-like"/>
    <property type="match status" value="1"/>
</dbReference>
<evidence type="ECO:0000256" key="4">
    <source>
        <dbReference type="ARBA" id="ARBA00022490"/>
    </source>
</evidence>